<organism evidence="6">
    <name type="scientific">Fusarium oxysporum f. sp. pisi HDV247</name>
    <dbReference type="NCBI Taxonomy" id="1080344"/>
    <lineage>
        <taxon>Eukaryota</taxon>
        <taxon>Fungi</taxon>
        <taxon>Dikarya</taxon>
        <taxon>Ascomycota</taxon>
        <taxon>Pezizomycotina</taxon>
        <taxon>Sordariomycetes</taxon>
        <taxon>Hypocreomycetidae</taxon>
        <taxon>Hypocreales</taxon>
        <taxon>Nectriaceae</taxon>
        <taxon>Fusarium</taxon>
        <taxon>Fusarium oxysporum species complex</taxon>
    </lineage>
</organism>
<name>W9N9G2_FUSOX</name>
<evidence type="ECO:0000256" key="3">
    <source>
        <dbReference type="SAM" id="MobiDB-lite"/>
    </source>
</evidence>
<evidence type="ECO:0000259" key="4">
    <source>
        <dbReference type="Pfam" id="PF24809"/>
    </source>
</evidence>
<evidence type="ECO:0000259" key="5">
    <source>
        <dbReference type="Pfam" id="PF24883"/>
    </source>
</evidence>
<dbReference type="Gene3D" id="3.40.50.300">
    <property type="entry name" value="P-loop containing nucleotide triphosphate hydrolases"/>
    <property type="match status" value="1"/>
</dbReference>
<evidence type="ECO:0000256" key="1">
    <source>
        <dbReference type="ARBA" id="ARBA00022737"/>
    </source>
</evidence>
<evidence type="ECO:0000313" key="6">
    <source>
        <dbReference type="EMBL" id="EXA29378.1"/>
    </source>
</evidence>
<dbReference type="Proteomes" id="UP000030751">
    <property type="component" value="Unassembled WGS sequence"/>
</dbReference>
<gene>
    <name evidence="6" type="ORF">FOVG_19118</name>
</gene>
<dbReference type="Pfam" id="PF24809">
    <property type="entry name" value="DUF7708"/>
    <property type="match status" value="1"/>
</dbReference>
<dbReference type="OrthoDB" id="4772757at2759"/>
<feature type="coiled-coil region" evidence="2">
    <location>
        <begin position="254"/>
        <end position="281"/>
    </location>
</feature>
<proteinExistence type="predicted"/>
<dbReference type="HOGENOM" id="CLU_004758_1_0_1"/>
<dbReference type="InterPro" id="IPR056125">
    <property type="entry name" value="DUF7708"/>
</dbReference>
<dbReference type="PANTHER" id="PTHR10039">
    <property type="entry name" value="AMELOGENIN"/>
    <property type="match status" value="1"/>
</dbReference>
<accession>W9N9G2</accession>
<feature type="domain" description="Nephrocystin 3-like N-terminal" evidence="5">
    <location>
        <begin position="324"/>
        <end position="501"/>
    </location>
</feature>
<dbReference type="SUPFAM" id="SSF52540">
    <property type="entry name" value="P-loop containing nucleoside triphosphate hydrolases"/>
    <property type="match status" value="1"/>
</dbReference>
<dbReference type="PANTHER" id="PTHR10039:SF14">
    <property type="entry name" value="NACHT DOMAIN-CONTAINING PROTEIN"/>
    <property type="match status" value="1"/>
</dbReference>
<feature type="domain" description="DUF7708" evidence="4">
    <location>
        <begin position="72"/>
        <end position="218"/>
    </location>
</feature>
<reference evidence="6" key="2">
    <citation type="submission" date="2012-05" db="EMBL/GenBank/DDBJ databases">
        <title>Annotation of the Genome Sequence of Fusarium oxysporum HDV247.</title>
        <authorList>
            <consortium name="The Broad Institute Genomics Platform"/>
            <person name="Ma L.-J."/>
            <person name="Corby-Kistler H."/>
            <person name="Broz K."/>
            <person name="Gale L.R."/>
            <person name="Jonkers W."/>
            <person name="O'Donnell K."/>
            <person name="Ploetz R."/>
            <person name="Steinberg C."/>
            <person name="Schwartz D.C."/>
            <person name="VanEtten H."/>
            <person name="Zhou S."/>
            <person name="Young S.K."/>
            <person name="Zeng Q."/>
            <person name="Gargeya S."/>
            <person name="Fitzgerald M."/>
            <person name="Abouelleil A."/>
            <person name="Alvarado L."/>
            <person name="Chapman S.B."/>
            <person name="Gainer-Dewar J."/>
            <person name="Goldberg J."/>
            <person name="Griggs A."/>
            <person name="Gujja S."/>
            <person name="Hansen M."/>
            <person name="Howarth C."/>
            <person name="Imamovic A."/>
            <person name="Ireland A."/>
            <person name="Larimer J."/>
            <person name="McCowan C."/>
            <person name="Murphy C."/>
            <person name="Pearson M."/>
            <person name="Poon T.W."/>
            <person name="Priest M."/>
            <person name="Roberts A."/>
            <person name="Saif S."/>
            <person name="Shea T."/>
            <person name="Sykes S."/>
            <person name="Wortman J."/>
            <person name="Nusbaum C."/>
            <person name="Birren B."/>
        </authorList>
    </citation>
    <scope>NUCLEOTIDE SEQUENCE</scope>
    <source>
        <strain evidence="6">HDV247</strain>
    </source>
</reference>
<feature type="region of interest" description="Disordered" evidence="3">
    <location>
        <begin position="1428"/>
        <end position="1463"/>
    </location>
</feature>
<feature type="compositionally biased region" description="Basic and acidic residues" evidence="3">
    <location>
        <begin position="1290"/>
        <end position="1299"/>
    </location>
</feature>
<sequence>MAQTTGSGPLGDTNELFDKAKDEFLSVLSPEEAATFTSWTGQTTPDVLIEEAKRTAELFKDKSRSFRVYAQVSSFGESIRPYFEVLGIVVSSHPEWAAIAWGALRLILQLASNYTSFFEKLTDLLAEVGRIVPRFKDLAELVCDHSLASQRVKAAIQGFYTDLFALYQAVALVFTKKSGKRKKTHQVIGHLMWTPFESRFQNIVSKIKHHGKAIEDELHILTLRRFVEIQNTLSHQTQTTTKIKDDVHDQIRCAEEVRKAIDDLNEAIKNQSLALTQHLAEYRQLQETQNSRSGRSRDEIINFLDPPGDFAQELEDASRLRDPGSGTWVFSEPDFVEWMTSNSAATLWIKGKPGCGKSILASGIIDNLADLATRDERPQIFYFFFTMRNPRLQSTDHACRAILSQILDRNYSEHRILRAFDYAMSKRKDGQVKATSGIIWDLLAMAFEALPGSFLVLDGIDECVIPNAIDIQEHDHLLVRFLDCLQSDLRKSRTKILFLSRPSIRQMGPLMAQSHIRSIHITPELNGVDLRRYCTTRLQSLVVEGLLPAQTPRDLEELTGTFLTGADGMFLWARLMFSYLRSPYLAPNHSIAATIRLSNIKRLRYPETLDTMYSRILDLIGRLDPQMRRQARRTFCWLLFPKRHHLAAMELHEILTFSSLDGDFDEDTTRFIKEFDCQQSFSAMDESIISACSSLVELSRDAEGPFYRFIHQTAIEFFLKRYESQDLISQFSSVGRFLGEGFGPQGRSESDAYAFFLLCPTEVEMELTVACINYLRARITSGPLSGNILQTANRSHIANKYPFLTYASSFWTAHLRQTRPACAHNTYSGNLRGLEENFMGFLEARYTIMTWVEAMYLLGRPEDIFGHGPNISHWVSLSQDGSGIGLDLCHDLETLDSDWGPALREAPDHIWNDITAFFDSKFFVQTSGTRVMSLAPRGSDLSPQSSKSLSSISVSDTTDSHMAILSIWPSREFELIWHEVSNTENVQQLFSACHGWVARYEVWNTTKDSPTPILNHTVPLDPCEIRIQLQHFLQRSPRRGKSTSDVTGAGHTMRKLAVSFPTTISCHDLSIFTILRTLYKFQHQSTPMSSIGVQSFLIPLDFNENMKAIWGSDTIPTARPASSRTYAGRAIKSLAYTYGFEFSHGNKYLLYRDTAGMSILPNGEMKLATTVAMFQIPQSTSWSGQSIRFLSQIESKPPEHYYSSWAIHPELPIMAIFSRSLNGPPILLWDFEDTSQLFTENPPSLSVPGTVSNMSFSECGKSLVIQRLGYPHPLIKSVEKCTSFKRREKRREGNSKPHQETQSIRSLVHRTTKLGDIMAYDNGTLRSGEVQSFVGSDGRKYSQQLRVDMTGVPGITLVQNHREQNEDLITHQPIIAIPSAQSVSNLQVNMRVPQSREEPVRLIVNKSAQPLYSLDDKQDGHFPAIISKSQKALRPARGKHKLEAPLETDYSSKTTKKLKYESE</sequence>
<protein>
    <submittedName>
        <fullName evidence="6">Uncharacterized protein</fullName>
    </submittedName>
</protein>
<dbReference type="EMBL" id="JH651118">
    <property type="protein sequence ID" value="EXA29378.1"/>
    <property type="molecule type" value="Genomic_DNA"/>
</dbReference>
<keyword evidence="2" id="KW-0175">Coiled coil</keyword>
<reference evidence="6" key="1">
    <citation type="submission" date="2011-10" db="EMBL/GenBank/DDBJ databases">
        <title>The Genome Sequence of Fusarium oxysporum HDV247.</title>
        <authorList>
            <consortium name="The Broad Institute Genome Sequencing Platform"/>
            <person name="Ma L.-J."/>
            <person name="Gale L.R."/>
            <person name="Schwartz D.C."/>
            <person name="Zhou S."/>
            <person name="Corby-Kistler H."/>
            <person name="Young S.K."/>
            <person name="Zeng Q."/>
            <person name="Gargeya S."/>
            <person name="Fitzgerald M."/>
            <person name="Haas B."/>
            <person name="Abouelleil A."/>
            <person name="Alvarado L."/>
            <person name="Arachchi H.M."/>
            <person name="Berlin A."/>
            <person name="Brown A."/>
            <person name="Chapman S.B."/>
            <person name="Chen Z."/>
            <person name="Dunbar C."/>
            <person name="Freedman E."/>
            <person name="Gearin G."/>
            <person name="Goldberg J."/>
            <person name="Griggs A."/>
            <person name="Gujja S."/>
            <person name="Heiman D."/>
            <person name="Howarth C."/>
            <person name="Larson L."/>
            <person name="Lui A."/>
            <person name="MacDonald P.J.P."/>
            <person name="Montmayeur A."/>
            <person name="Murphy C."/>
            <person name="Neiman D."/>
            <person name="Pearson M."/>
            <person name="Priest M."/>
            <person name="Roberts A."/>
            <person name="Saif S."/>
            <person name="Shea T."/>
            <person name="Shenoy N."/>
            <person name="Sisk P."/>
            <person name="Stolte C."/>
            <person name="Sykes S."/>
            <person name="Wortman J."/>
            <person name="Nusbaum C."/>
            <person name="Birren B."/>
        </authorList>
    </citation>
    <scope>NUCLEOTIDE SEQUENCE [LARGE SCALE GENOMIC DNA]</scope>
    <source>
        <strain evidence="6">HDV247</strain>
    </source>
</reference>
<dbReference type="InterPro" id="IPR056884">
    <property type="entry name" value="NPHP3-like_N"/>
</dbReference>
<keyword evidence="1" id="KW-0677">Repeat</keyword>
<evidence type="ECO:0000256" key="2">
    <source>
        <dbReference type="SAM" id="Coils"/>
    </source>
</evidence>
<dbReference type="InterPro" id="IPR027417">
    <property type="entry name" value="P-loop_NTPase"/>
</dbReference>
<feature type="region of interest" description="Disordered" evidence="3">
    <location>
        <begin position="1285"/>
        <end position="1305"/>
    </location>
</feature>
<dbReference type="Pfam" id="PF24883">
    <property type="entry name" value="NPHP3_N"/>
    <property type="match status" value="1"/>
</dbReference>